<feature type="non-terminal residue" evidence="1">
    <location>
        <position position="1"/>
    </location>
</feature>
<feature type="non-terminal residue" evidence="1">
    <location>
        <position position="40"/>
    </location>
</feature>
<protein>
    <submittedName>
        <fullName evidence="1">Uncharacterized protein</fullName>
    </submittedName>
</protein>
<accession>A0A6J4SJX6</accession>
<sequence length="40" mass="4630">GRRCCPCKRPDAHLRAIHEIDLLAGRSRAPRPRRRDLVVL</sequence>
<gene>
    <name evidence="1" type="ORF">AVDCRST_MAG67-2001</name>
</gene>
<dbReference type="AlphaFoldDB" id="A0A6J4SJX6"/>
<dbReference type="EMBL" id="CADCVQ010000081">
    <property type="protein sequence ID" value="CAA9501152.1"/>
    <property type="molecule type" value="Genomic_DNA"/>
</dbReference>
<reference evidence="1" key="1">
    <citation type="submission" date="2020-02" db="EMBL/GenBank/DDBJ databases">
        <authorList>
            <person name="Meier V. D."/>
        </authorList>
    </citation>
    <scope>NUCLEOTIDE SEQUENCE</scope>
    <source>
        <strain evidence="1">AVDCRST_MAG67</strain>
    </source>
</reference>
<organism evidence="1">
    <name type="scientific">uncultured Solirubrobacteraceae bacterium</name>
    <dbReference type="NCBI Taxonomy" id="1162706"/>
    <lineage>
        <taxon>Bacteria</taxon>
        <taxon>Bacillati</taxon>
        <taxon>Actinomycetota</taxon>
        <taxon>Thermoleophilia</taxon>
        <taxon>Solirubrobacterales</taxon>
        <taxon>Solirubrobacteraceae</taxon>
        <taxon>environmental samples</taxon>
    </lineage>
</organism>
<evidence type="ECO:0000313" key="1">
    <source>
        <dbReference type="EMBL" id="CAA9501152.1"/>
    </source>
</evidence>
<proteinExistence type="predicted"/>
<name>A0A6J4SJX6_9ACTN</name>